<accession>A0A3P7V3Z2</accession>
<organism evidence="1 2">
    <name type="scientific">Rodentolepis nana</name>
    <name type="common">Dwarf tapeworm</name>
    <name type="synonym">Hymenolepis nana</name>
    <dbReference type="NCBI Taxonomy" id="102285"/>
    <lineage>
        <taxon>Eukaryota</taxon>
        <taxon>Metazoa</taxon>
        <taxon>Spiralia</taxon>
        <taxon>Lophotrochozoa</taxon>
        <taxon>Platyhelminthes</taxon>
        <taxon>Cestoda</taxon>
        <taxon>Eucestoda</taxon>
        <taxon>Cyclophyllidea</taxon>
        <taxon>Hymenolepididae</taxon>
        <taxon>Rodentolepis</taxon>
    </lineage>
</organism>
<gene>
    <name evidence="1" type="ORF">HNAJ_LOCUS4382</name>
</gene>
<proteinExistence type="predicted"/>
<keyword evidence="2" id="KW-1185">Reference proteome</keyword>
<dbReference type="Proteomes" id="UP000278807">
    <property type="component" value="Unassembled WGS sequence"/>
</dbReference>
<evidence type="ECO:0000313" key="1">
    <source>
        <dbReference type="EMBL" id="VDO00242.1"/>
    </source>
</evidence>
<protein>
    <submittedName>
        <fullName evidence="1">Uncharacterized protein</fullName>
    </submittedName>
</protein>
<dbReference type="AlphaFoldDB" id="A0A3P7V3Z2"/>
<name>A0A3P7V3Z2_RODNA</name>
<dbReference type="EMBL" id="UZAE01003040">
    <property type="protein sequence ID" value="VDO00242.1"/>
    <property type="molecule type" value="Genomic_DNA"/>
</dbReference>
<reference evidence="1 2" key="1">
    <citation type="submission" date="2018-11" db="EMBL/GenBank/DDBJ databases">
        <authorList>
            <consortium name="Pathogen Informatics"/>
        </authorList>
    </citation>
    <scope>NUCLEOTIDE SEQUENCE [LARGE SCALE GENOMIC DNA]</scope>
</reference>
<evidence type="ECO:0000313" key="2">
    <source>
        <dbReference type="Proteomes" id="UP000278807"/>
    </source>
</evidence>
<dbReference type="OrthoDB" id="10449041at2759"/>
<sequence>MRVASQKGPGESRLQNLGDCIFSLENLQSALPGAKALKQEDEVNLEFFCDIDFLNAILSRYEALSAQGYETNFEMNREIVILKPPTSSSPSEKTMECFSLHLDDPISKTIVADIEKIITGEFKQPEECLSESELAAEKSDCTELIKQLEAIVTKYDK</sequence>